<protein>
    <submittedName>
        <fullName evidence="10">Putative PurR-regulated permease PerM</fullName>
    </submittedName>
</protein>
<dbReference type="Pfam" id="PF01594">
    <property type="entry name" value="AI-2E_transport"/>
    <property type="match status" value="1"/>
</dbReference>
<feature type="transmembrane region" description="Helical" evidence="9">
    <location>
        <begin position="170"/>
        <end position="191"/>
    </location>
</feature>
<organism evidence="10 11">
    <name type="scientific">Nocardioides albus</name>
    <dbReference type="NCBI Taxonomy" id="1841"/>
    <lineage>
        <taxon>Bacteria</taxon>
        <taxon>Bacillati</taxon>
        <taxon>Actinomycetota</taxon>
        <taxon>Actinomycetes</taxon>
        <taxon>Propionibacteriales</taxon>
        <taxon>Nocardioidaceae</taxon>
        <taxon>Nocardioides</taxon>
    </lineage>
</organism>
<dbReference type="PANTHER" id="PTHR21716">
    <property type="entry name" value="TRANSMEMBRANE PROTEIN"/>
    <property type="match status" value="1"/>
</dbReference>
<evidence type="ECO:0000256" key="8">
    <source>
        <dbReference type="SAM" id="MobiDB-lite"/>
    </source>
</evidence>
<dbReference type="Proteomes" id="UP000577707">
    <property type="component" value="Unassembled WGS sequence"/>
</dbReference>
<feature type="transmembrane region" description="Helical" evidence="9">
    <location>
        <begin position="116"/>
        <end position="134"/>
    </location>
</feature>
<reference evidence="10 11" key="1">
    <citation type="submission" date="2020-08" db="EMBL/GenBank/DDBJ databases">
        <title>Genomic Encyclopedia of Type Strains, Phase III (KMG-III): the genomes of soil and plant-associated and newly described type strains.</title>
        <authorList>
            <person name="Whitman W."/>
        </authorList>
    </citation>
    <scope>NUCLEOTIDE SEQUENCE [LARGE SCALE GENOMIC DNA]</scope>
    <source>
        <strain evidence="10 11">CECT 3302</strain>
    </source>
</reference>
<keyword evidence="4" id="KW-1003">Cell membrane</keyword>
<evidence type="ECO:0000256" key="3">
    <source>
        <dbReference type="ARBA" id="ARBA00022448"/>
    </source>
</evidence>
<name>A0A7W5F6H0_9ACTN</name>
<dbReference type="PANTHER" id="PTHR21716:SF53">
    <property type="entry name" value="PERMEASE PERM-RELATED"/>
    <property type="match status" value="1"/>
</dbReference>
<evidence type="ECO:0000256" key="7">
    <source>
        <dbReference type="ARBA" id="ARBA00023136"/>
    </source>
</evidence>
<comment type="subcellular location">
    <subcellularLocation>
        <location evidence="1">Cell membrane</location>
        <topology evidence="1">Multi-pass membrane protein</topology>
    </subcellularLocation>
</comment>
<dbReference type="InterPro" id="IPR002549">
    <property type="entry name" value="AI-2E-like"/>
</dbReference>
<evidence type="ECO:0000256" key="6">
    <source>
        <dbReference type="ARBA" id="ARBA00022989"/>
    </source>
</evidence>
<accession>A0A7W5F6H0</accession>
<evidence type="ECO:0000256" key="4">
    <source>
        <dbReference type="ARBA" id="ARBA00022475"/>
    </source>
</evidence>
<feature type="transmembrane region" description="Helical" evidence="9">
    <location>
        <begin position="260"/>
        <end position="279"/>
    </location>
</feature>
<keyword evidence="11" id="KW-1185">Reference proteome</keyword>
<evidence type="ECO:0000313" key="10">
    <source>
        <dbReference type="EMBL" id="MBB3087084.1"/>
    </source>
</evidence>
<feature type="transmembrane region" description="Helical" evidence="9">
    <location>
        <begin position="357"/>
        <end position="390"/>
    </location>
</feature>
<keyword evidence="3" id="KW-0813">Transport</keyword>
<keyword evidence="7 9" id="KW-0472">Membrane</keyword>
<comment type="caution">
    <text evidence="10">The sequence shown here is derived from an EMBL/GenBank/DDBJ whole genome shotgun (WGS) entry which is preliminary data.</text>
</comment>
<evidence type="ECO:0000256" key="1">
    <source>
        <dbReference type="ARBA" id="ARBA00004651"/>
    </source>
</evidence>
<feature type="compositionally biased region" description="Basic and acidic residues" evidence="8">
    <location>
        <begin position="43"/>
        <end position="58"/>
    </location>
</feature>
<sequence>MTDQGDASGDEKSTAKGSFGRMTSAFKRNREVRDAHRRAQRQAQDEADARESAEVAKEAAAEARESAENFALRLVNQFERLREERQEQLAAPEPLTAPKPVSRTDVPYGIELSAQWAWRLLVIVAAGYLIVRALGFLSIVVVPVVIALLIAALVSPVVNGLARIGMKRSISALFVVIGVLGAVIAMLSFAGTQVANGFSDLAGQTVKALDEIRDWLINGPFHASETQIDTWLNTVQTTLEDWAASYAANPFSRVSEVGGVALDVFAGLFIVLFSTYFFCAEGERIWGWLVRLAPRAARSRMDSSGRVAWVSLTQFTRATVIVAAVDAVGIMVIAAALQVPFVAAIGVLVFLSSFVPLIGATVAGAVAVLVALVSQGPVTALLMLGGVILVQQLEAHGLQPFLLGRWVRVHPLGVILAVATGIVLGGVAGALVAVPLVAALNAVATHLTAAPAAGAVPASTQAAAPASPPPPPVNGPTSPPPSSPGAGSA</sequence>
<feature type="transmembrane region" description="Helical" evidence="9">
    <location>
        <begin position="140"/>
        <end position="158"/>
    </location>
</feature>
<feature type="transmembrane region" description="Helical" evidence="9">
    <location>
        <begin position="411"/>
        <end position="438"/>
    </location>
</feature>
<proteinExistence type="inferred from homology"/>
<feature type="compositionally biased region" description="Pro residues" evidence="8">
    <location>
        <begin position="466"/>
        <end position="483"/>
    </location>
</feature>
<feature type="transmembrane region" description="Helical" evidence="9">
    <location>
        <begin position="320"/>
        <end position="351"/>
    </location>
</feature>
<keyword evidence="5 9" id="KW-0812">Transmembrane</keyword>
<dbReference type="GO" id="GO:0005886">
    <property type="term" value="C:plasma membrane"/>
    <property type="evidence" value="ECO:0007669"/>
    <property type="project" value="UniProtKB-SubCell"/>
</dbReference>
<comment type="similarity">
    <text evidence="2">Belongs to the autoinducer-2 exporter (AI-2E) (TC 2.A.86) family.</text>
</comment>
<feature type="region of interest" description="Disordered" evidence="8">
    <location>
        <begin position="458"/>
        <end position="489"/>
    </location>
</feature>
<dbReference type="RefSeq" id="WP_229788167.1">
    <property type="nucleotide sequence ID" value="NZ_BMQT01000001.1"/>
</dbReference>
<dbReference type="AlphaFoldDB" id="A0A7W5F6H0"/>
<dbReference type="GO" id="GO:0055085">
    <property type="term" value="P:transmembrane transport"/>
    <property type="evidence" value="ECO:0007669"/>
    <property type="project" value="TreeGrafter"/>
</dbReference>
<evidence type="ECO:0000256" key="2">
    <source>
        <dbReference type="ARBA" id="ARBA00009773"/>
    </source>
</evidence>
<gene>
    <name evidence="10" type="ORF">FHS12_000007</name>
</gene>
<keyword evidence="6 9" id="KW-1133">Transmembrane helix</keyword>
<evidence type="ECO:0000313" key="11">
    <source>
        <dbReference type="Proteomes" id="UP000577707"/>
    </source>
</evidence>
<evidence type="ECO:0000256" key="5">
    <source>
        <dbReference type="ARBA" id="ARBA00022692"/>
    </source>
</evidence>
<evidence type="ECO:0000256" key="9">
    <source>
        <dbReference type="SAM" id="Phobius"/>
    </source>
</evidence>
<dbReference type="EMBL" id="JACHXG010000001">
    <property type="protein sequence ID" value="MBB3087084.1"/>
    <property type="molecule type" value="Genomic_DNA"/>
</dbReference>
<feature type="region of interest" description="Disordered" evidence="8">
    <location>
        <begin position="1"/>
        <end position="58"/>
    </location>
</feature>